<organism evidence="2 3">
    <name type="scientific">Mycena rosella</name>
    <name type="common">Pink bonnet</name>
    <name type="synonym">Agaricus rosellus</name>
    <dbReference type="NCBI Taxonomy" id="1033263"/>
    <lineage>
        <taxon>Eukaryota</taxon>
        <taxon>Fungi</taxon>
        <taxon>Dikarya</taxon>
        <taxon>Basidiomycota</taxon>
        <taxon>Agaricomycotina</taxon>
        <taxon>Agaricomycetes</taxon>
        <taxon>Agaricomycetidae</taxon>
        <taxon>Agaricales</taxon>
        <taxon>Marasmiineae</taxon>
        <taxon>Mycenaceae</taxon>
        <taxon>Mycena</taxon>
    </lineage>
</organism>
<accession>A0AAD7C976</accession>
<evidence type="ECO:0000313" key="2">
    <source>
        <dbReference type="EMBL" id="KAJ7642535.1"/>
    </source>
</evidence>
<gene>
    <name evidence="2" type="ORF">B0H17DRAFT_1216398</name>
</gene>
<protein>
    <submittedName>
        <fullName evidence="2">Uncharacterized protein</fullName>
    </submittedName>
</protein>
<feature type="region of interest" description="Disordered" evidence="1">
    <location>
        <begin position="96"/>
        <end position="120"/>
    </location>
</feature>
<dbReference type="EMBL" id="JARKIE010000417">
    <property type="protein sequence ID" value="KAJ7642535.1"/>
    <property type="molecule type" value="Genomic_DNA"/>
</dbReference>
<dbReference type="AlphaFoldDB" id="A0AAD7C976"/>
<name>A0AAD7C976_MYCRO</name>
<reference evidence="2" key="1">
    <citation type="submission" date="2023-03" db="EMBL/GenBank/DDBJ databases">
        <title>Massive genome expansion in bonnet fungi (Mycena s.s.) driven by repeated elements and novel gene families across ecological guilds.</title>
        <authorList>
            <consortium name="Lawrence Berkeley National Laboratory"/>
            <person name="Harder C.B."/>
            <person name="Miyauchi S."/>
            <person name="Viragh M."/>
            <person name="Kuo A."/>
            <person name="Thoen E."/>
            <person name="Andreopoulos B."/>
            <person name="Lu D."/>
            <person name="Skrede I."/>
            <person name="Drula E."/>
            <person name="Henrissat B."/>
            <person name="Morin E."/>
            <person name="Kohler A."/>
            <person name="Barry K."/>
            <person name="LaButti K."/>
            <person name="Morin E."/>
            <person name="Salamov A."/>
            <person name="Lipzen A."/>
            <person name="Mereny Z."/>
            <person name="Hegedus B."/>
            <person name="Baldrian P."/>
            <person name="Stursova M."/>
            <person name="Weitz H."/>
            <person name="Taylor A."/>
            <person name="Grigoriev I.V."/>
            <person name="Nagy L.G."/>
            <person name="Martin F."/>
            <person name="Kauserud H."/>
        </authorList>
    </citation>
    <scope>NUCLEOTIDE SEQUENCE</scope>
    <source>
        <strain evidence="2">CBHHK067</strain>
    </source>
</reference>
<comment type="caution">
    <text evidence="2">The sequence shown here is derived from an EMBL/GenBank/DDBJ whole genome shotgun (WGS) entry which is preliminary data.</text>
</comment>
<dbReference type="Proteomes" id="UP001221757">
    <property type="component" value="Unassembled WGS sequence"/>
</dbReference>
<keyword evidence="3" id="KW-1185">Reference proteome</keyword>
<sequence length="188" mass="20243">METLKHAAAALQPTNMMAEDMIPDTWTRCTTRNFGASPGCTKQRLPTAATEGAIPFKGRKDVDDAGSQVMTASLARHAVKPRLQVTLQKYCMPTLPAGRSSEKMEDGDTDTGGSVSSSSSVTASSWQELPATACCYAIWRGGIVYGDREEAKTVFMAALMAGVKPKILSTADYDEAQAFCDGIYWIED</sequence>
<evidence type="ECO:0000313" key="3">
    <source>
        <dbReference type="Proteomes" id="UP001221757"/>
    </source>
</evidence>
<feature type="compositionally biased region" description="Low complexity" evidence="1">
    <location>
        <begin position="111"/>
        <end position="120"/>
    </location>
</feature>
<proteinExistence type="predicted"/>
<evidence type="ECO:0000256" key="1">
    <source>
        <dbReference type="SAM" id="MobiDB-lite"/>
    </source>
</evidence>